<feature type="chain" id="PRO_5041436950" description="EamA domain-containing protein" evidence="8">
    <location>
        <begin position="21"/>
        <end position="440"/>
    </location>
</feature>
<feature type="transmembrane region" description="Helical" evidence="7">
    <location>
        <begin position="393"/>
        <end position="413"/>
    </location>
</feature>
<dbReference type="Proteomes" id="UP001178507">
    <property type="component" value="Unassembled WGS sequence"/>
</dbReference>
<evidence type="ECO:0000313" key="11">
    <source>
        <dbReference type="Proteomes" id="UP001178507"/>
    </source>
</evidence>
<evidence type="ECO:0000256" key="3">
    <source>
        <dbReference type="ARBA" id="ARBA00022692"/>
    </source>
</evidence>
<accession>A0AA36MUJ2</accession>
<feature type="domain" description="EamA" evidence="9">
    <location>
        <begin position="107"/>
        <end position="254"/>
    </location>
</feature>
<feature type="transmembrane region" description="Helical" evidence="7">
    <location>
        <begin position="213"/>
        <end position="230"/>
    </location>
</feature>
<evidence type="ECO:0000256" key="4">
    <source>
        <dbReference type="ARBA" id="ARBA00022989"/>
    </source>
</evidence>
<keyword evidence="4 7" id="KW-1133">Transmembrane helix</keyword>
<feature type="signal peptide" evidence="8">
    <location>
        <begin position="1"/>
        <end position="20"/>
    </location>
</feature>
<evidence type="ECO:0000256" key="8">
    <source>
        <dbReference type="SAM" id="SignalP"/>
    </source>
</evidence>
<keyword evidence="2" id="KW-1003">Cell membrane</keyword>
<dbReference type="InterPro" id="IPR051258">
    <property type="entry name" value="Diverse_Substrate_Transporter"/>
</dbReference>
<proteinExistence type="predicted"/>
<dbReference type="PANTHER" id="PTHR42920">
    <property type="entry name" value="OS03G0707200 PROTEIN-RELATED"/>
    <property type="match status" value="1"/>
</dbReference>
<protein>
    <recommendedName>
        <fullName evidence="9">EamA domain-containing protein</fullName>
    </recommendedName>
</protein>
<feature type="transmembrane region" description="Helical" evidence="7">
    <location>
        <begin position="367"/>
        <end position="387"/>
    </location>
</feature>
<organism evidence="10 11">
    <name type="scientific">Effrenium voratum</name>
    <dbReference type="NCBI Taxonomy" id="2562239"/>
    <lineage>
        <taxon>Eukaryota</taxon>
        <taxon>Sar</taxon>
        <taxon>Alveolata</taxon>
        <taxon>Dinophyceae</taxon>
        <taxon>Suessiales</taxon>
        <taxon>Symbiodiniaceae</taxon>
        <taxon>Effrenium</taxon>
    </lineage>
</organism>
<feature type="domain" description="EamA" evidence="9">
    <location>
        <begin position="314"/>
        <end position="407"/>
    </location>
</feature>
<feature type="transmembrane region" description="Helical" evidence="7">
    <location>
        <begin position="338"/>
        <end position="355"/>
    </location>
</feature>
<sequence length="440" mass="46899">MLFMAKFHLLAFGIVSWCLAAEDDSSCTNRLDLPDVSFLQVQQNLTVQTVPARHHPTWPAMLVDNINQAWGGQLLQVSSSVQSSTAFGTVFLDIMVIVVIIGSQSGGIMLLNVVTMLFGSNQVLIKTLETDDGTDAIDSFLCMGLRFGFGALALGAFTLFKREEPPPDHSPEASPSPRSKADGTKAGLELSVWLFLGFATQAVGLQYTSASSGALLGSLTIVLVPLLSLLDGRHIDRLTWGSVCLAMVGTALFVGPKAISGDLVSRGDVLEMGSAALFAVQIWRCERLIRLVPENEVAPLTCLQLALVSCFSWLCFFAEGHSLPSALRTVSAFPAGEWAKILAVGVVTTGFCIWAESKALREVDATVAALIYALEPVWGAIFAYVWLGETLDGPYAMSGAAFLLLASLAGVMASNMSDEGSYVYVDARATCAGSPKMRSP</sequence>
<keyword evidence="5 7" id="KW-0472">Membrane</keyword>
<comment type="subcellular location">
    <subcellularLocation>
        <location evidence="1">Cell membrane</location>
        <topology evidence="1">Multi-pass membrane protein</topology>
    </subcellularLocation>
</comment>
<feature type="transmembrane region" description="Helical" evidence="7">
    <location>
        <begin position="137"/>
        <end position="160"/>
    </location>
</feature>
<keyword evidence="11" id="KW-1185">Reference proteome</keyword>
<keyword evidence="8" id="KW-0732">Signal</keyword>
<dbReference type="EMBL" id="CAUJNA010001112">
    <property type="protein sequence ID" value="CAJ1384362.1"/>
    <property type="molecule type" value="Genomic_DNA"/>
</dbReference>
<dbReference type="AlphaFoldDB" id="A0AA36MUJ2"/>
<dbReference type="SUPFAM" id="SSF103481">
    <property type="entry name" value="Multidrug resistance efflux transporter EmrE"/>
    <property type="match status" value="2"/>
</dbReference>
<evidence type="ECO:0000256" key="7">
    <source>
        <dbReference type="SAM" id="Phobius"/>
    </source>
</evidence>
<comment type="caution">
    <text evidence="10">The sequence shown here is derived from an EMBL/GenBank/DDBJ whole genome shotgun (WGS) entry which is preliminary data.</text>
</comment>
<keyword evidence="3 7" id="KW-0812">Transmembrane</keyword>
<evidence type="ECO:0000256" key="1">
    <source>
        <dbReference type="ARBA" id="ARBA00004651"/>
    </source>
</evidence>
<evidence type="ECO:0000256" key="6">
    <source>
        <dbReference type="SAM" id="MobiDB-lite"/>
    </source>
</evidence>
<dbReference type="PANTHER" id="PTHR42920:SF5">
    <property type="entry name" value="EAMA DOMAIN-CONTAINING PROTEIN"/>
    <property type="match status" value="1"/>
</dbReference>
<evidence type="ECO:0000256" key="2">
    <source>
        <dbReference type="ARBA" id="ARBA00022475"/>
    </source>
</evidence>
<dbReference type="Pfam" id="PF00892">
    <property type="entry name" value="EamA"/>
    <property type="match status" value="2"/>
</dbReference>
<gene>
    <name evidence="10" type="ORF">EVOR1521_LOCUS11245</name>
</gene>
<evidence type="ECO:0000259" key="9">
    <source>
        <dbReference type="Pfam" id="PF00892"/>
    </source>
</evidence>
<evidence type="ECO:0000313" key="10">
    <source>
        <dbReference type="EMBL" id="CAJ1384362.1"/>
    </source>
</evidence>
<dbReference type="InterPro" id="IPR000620">
    <property type="entry name" value="EamA_dom"/>
</dbReference>
<evidence type="ECO:0000256" key="5">
    <source>
        <dbReference type="ARBA" id="ARBA00023136"/>
    </source>
</evidence>
<name>A0AA36MUJ2_9DINO</name>
<feature type="region of interest" description="Disordered" evidence="6">
    <location>
        <begin position="164"/>
        <end position="183"/>
    </location>
</feature>
<reference evidence="10" key="1">
    <citation type="submission" date="2023-08" db="EMBL/GenBank/DDBJ databases">
        <authorList>
            <person name="Chen Y."/>
            <person name="Shah S."/>
            <person name="Dougan E. K."/>
            <person name="Thang M."/>
            <person name="Chan C."/>
        </authorList>
    </citation>
    <scope>NUCLEOTIDE SEQUENCE</scope>
</reference>
<dbReference type="InterPro" id="IPR037185">
    <property type="entry name" value="EmrE-like"/>
</dbReference>
<dbReference type="GO" id="GO:0005886">
    <property type="term" value="C:plasma membrane"/>
    <property type="evidence" value="ECO:0007669"/>
    <property type="project" value="UniProtKB-SubCell"/>
</dbReference>